<dbReference type="Gene3D" id="3.30.530.20">
    <property type="match status" value="1"/>
</dbReference>
<dbReference type="KEGG" id="pdio:PDMSB3_0228"/>
<dbReference type="EMBL" id="LR699553">
    <property type="protein sequence ID" value="VVD26690.1"/>
    <property type="molecule type" value="Genomic_DNA"/>
</dbReference>
<gene>
    <name evidence="2" type="ORF">PDMSB3_0228</name>
</gene>
<accession>A0A5Q4Z1H5</accession>
<proteinExistence type="predicted"/>
<organism evidence="2 3">
    <name type="scientific">Paraburkholderia dioscoreae</name>
    <dbReference type="NCBI Taxonomy" id="2604047"/>
    <lineage>
        <taxon>Bacteria</taxon>
        <taxon>Pseudomonadati</taxon>
        <taxon>Pseudomonadota</taxon>
        <taxon>Betaproteobacteria</taxon>
        <taxon>Burkholderiales</taxon>
        <taxon>Burkholderiaceae</taxon>
        <taxon>Paraburkholderia</taxon>
    </lineage>
</organism>
<dbReference type="InterPro" id="IPR023393">
    <property type="entry name" value="START-like_dom_sf"/>
</dbReference>
<feature type="region of interest" description="Disordered" evidence="1">
    <location>
        <begin position="151"/>
        <end position="202"/>
    </location>
</feature>
<protein>
    <recommendedName>
        <fullName evidence="4">Carbon monoxide dehydrogenase</fullName>
    </recommendedName>
</protein>
<keyword evidence="3" id="KW-1185">Reference proteome</keyword>
<dbReference type="PANTHER" id="PTHR38588">
    <property type="entry name" value="BLL0334 PROTEIN"/>
    <property type="match status" value="1"/>
</dbReference>
<sequence length="233" mass="24259">MELVGEQLINAPRPQVWAAINDPDILSRCIPGCEEVNALSPTERDARVLLKIGPVRARFSGRILMSDIVEPSGCKLSFEGTGGAAGFAKGHSEVALTDEGAQTRLRYTVSASVGGKLGQIGGRLIDASARKVADEFFTALDAALTSSASEGAAPGVESANGMAPLHPAPPDTLTRTPASTPAGTFAANRRRYAEPASAPAPRPWTAALGGEASRAFWFCLGVGTTLLVQYLAR</sequence>
<dbReference type="PANTHER" id="PTHR38588:SF1">
    <property type="entry name" value="BLL0334 PROTEIN"/>
    <property type="match status" value="1"/>
</dbReference>
<evidence type="ECO:0008006" key="4">
    <source>
        <dbReference type="Google" id="ProtNLM"/>
    </source>
</evidence>
<dbReference type="Pfam" id="PF06240">
    <property type="entry name" value="COXG"/>
    <property type="match status" value="1"/>
</dbReference>
<reference evidence="2 3" key="1">
    <citation type="submission" date="2019-08" db="EMBL/GenBank/DDBJ databases">
        <authorList>
            <person name="Herpell B J."/>
        </authorList>
    </citation>
    <scope>NUCLEOTIDE SEQUENCE [LARGE SCALE GENOMIC DNA]</scope>
    <source>
        <strain evidence="3">Msb3</strain>
    </source>
</reference>
<dbReference type="CDD" id="cd05018">
    <property type="entry name" value="CoxG"/>
    <property type="match status" value="1"/>
</dbReference>
<dbReference type="AlphaFoldDB" id="A0A5Q4Z1H5"/>
<dbReference type="SUPFAM" id="SSF55961">
    <property type="entry name" value="Bet v1-like"/>
    <property type="match status" value="1"/>
</dbReference>
<evidence type="ECO:0000256" key="1">
    <source>
        <dbReference type="SAM" id="MobiDB-lite"/>
    </source>
</evidence>
<dbReference type="InterPro" id="IPR010419">
    <property type="entry name" value="CO_DH_gsu"/>
</dbReference>
<feature type="compositionally biased region" description="Polar residues" evidence="1">
    <location>
        <begin position="173"/>
        <end position="182"/>
    </location>
</feature>
<dbReference type="Proteomes" id="UP000325811">
    <property type="component" value="Chromosome I"/>
</dbReference>
<evidence type="ECO:0000313" key="2">
    <source>
        <dbReference type="EMBL" id="VVD26690.1"/>
    </source>
</evidence>
<dbReference type="RefSeq" id="WP_007179603.1">
    <property type="nucleotide sequence ID" value="NZ_LR699553.1"/>
</dbReference>
<name>A0A5Q4Z1H5_9BURK</name>
<evidence type="ECO:0000313" key="3">
    <source>
        <dbReference type="Proteomes" id="UP000325811"/>
    </source>
</evidence>